<dbReference type="InterPro" id="IPR011249">
    <property type="entry name" value="Metalloenz_LuxS/M16"/>
</dbReference>
<dbReference type="STRING" id="88036.D8TAH4"/>
<dbReference type="PANTHER" id="PTHR11851:SF49">
    <property type="entry name" value="MITOCHONDRIAL-PROCESSING PEPTIDASE SUBUNIT ALPHA"/>
    <property type="match status" value="1"/>
</dbReference>
<evidence type="ECO:0000313" key="2">
    <source>
        <dbReference type="EMBL" id="EFJ06321.1"/>
    </source>
</evidence>
<comment type="similarity">
    <text evidence="1">Belongs to the peptidase M16 family.</text>
</comment>
<evidence type="ECO:0000313" key="3">
    <source>
        <dbReference type="Proteomes" id="UP000001514"/>
    </source>
</evidence>
<sequence length="146" mass="16625">MRCCHGDRVTNTRVLAVHPKVENFTAFTSVYNDSGLFGIHASSVVVNEDIGRQILTYGCRKPAKEFIDTVRELTLDDIGKVAEKIISTPLKEFLFSTKSPRSFNNKYWRREVLDQPCRLTMNYEKAGNLIQSCNNVIRSLLYSCSI</sequence>
<keyword evidence="3" id="KW-1185">Reference proteome</keyword>
<dbReference type="AlphaFoldDB" id="D8TAH4"/>
<proteinExistence type="inferred from homology"/>
<dbReference type="GO" id="GO:0046872">
    <property type="term" value="F:metal ion binding"/>
    <property type="evidence" value="ECO:0007669"/>
    <property type="project" value="InterPro"/>
</dbReference>
<dbReference type="Proteomes" id="UP000001514">
    <property type="component" value="Unassembled WGS sequence"/>
</dbReference>
<dbReference type="EMBL" id="GL377703">
    <property type="protein sequence ID" value="EFJ06321.1"/>
    <property type="molecule type" value="Genomic_DNA"/>
</dbReference>
<dbReference type="PANTHER" id="PTHR11851">
    <property type="entry name" value="METALLOPROTEASE"/>
    <property type="match status" value="1"/>
</dbReference>
<protein>
    <submittedName>
        <fullName evidence="2">Uncharacterized protein</fullName>
    </submittedName>
</protein>
<name>D8TAH4_SELML</name>
<accession>D8TAH4</accession>
<organism evidence="3">
    <name type="scientific">Selaginella moellendorffii</name>
    <name type="common">Spikemoss</name>
    <dbReference type="NCBI Taxonomy" id="88036"/>
    <lineage>
        <taxon>Eukaryota</taxon>
        <taxon>Viridiplantae</taxon>
        <taxon>Streptophyta</taxon>
        <taxon>Embryophyta</taxon>
        <taxon>Tracheophyta</taxon>
        <taxon>Lycopodiopsida</taxon>
        <taxon>Selaginellales</taxon>
        <taxon>Selaginellaceae</taxon>
        <taxon>Selaginella</taxon>
    </lineage>
</organism>
<evidence type="ECO:0000256" key="1">
    <source>
        <dbReference type="ARBA" id="ARBA00007261"/>
    </source>
</evidence>
<reference evidence="2 3" key="1">
    <citation type="journal article" date="2011" name="Science">
        <title>The Selaginella genome identifies genetic changes associated with the evolution of vascular plants.</title>
        <authorList>
            <person name="Banks J.A."/>
            <person name="Nishiyama T."/>
            <person name="Hasebe M."/>
            <person name="Bowman J.L."/>
            <person name="Gribskov M."/>
            <person name="dePamphilis C."/>
            <person name="Albert V.A."/>
            <person name="Aono N."/>
            <person name="Aoyama T."/>
            <person name="Ambrose B.A."/>
            <person name="Ashton N.W."/>
            <person name="Axtell M.J."/>
            <person name="Barker E."/>
            <person name="Barker M.S."/>
            <person name="Bennetzen J.L."/>
            <person name="Bonawitz N.D."/>
            <person name="Chapple C."/>
            <person name="Cheng C."/>
            <person name="Correa L.G."/>
            <person name="Dacre M."/>
            <person name="DeBarry J."/>
            <person name="Dreyer I."/>
            <person name="Elias M."/>
            <person name="Engstrom E.M."/>
            <person name="Estelle M."/>
            <person name="Feng L."/>
            <person name="Finet C."/>
            <person name="Floyd S.K."/>
            <person name="Frommer W.B."/>
            <person name="Fujita T."/>
            <person name="Gramzow L."/>
            <person name="Gutensohn M."/>
            <person name="Harholt J."/>
            <person name="Hattori M."/>
            <person name="Heyl A."/>
            <person name="Hirai T."/>
            <person name="Hiwatashi Y."/>
            <person name="Ishikawa M."/>
            <person name="Iwata M."/>
            <person name="Karol K.G."/>
            <person name="Koehler B."/>
            <person name="Kolukisaoglu U."/>
            <person name="Kubo M."/>
            <person name="Kurata T."/>
            <person name="Lalonde S."/>
            <person name="Li K."/>
            <person name="Li Y."/>
            <person name="Litt A."/>
            <person name="Lyons E."/>
            <person name="Manning G."/>
            <person name="Maruyama T."/>
            <person name="Michael T.P."/>
            <person name="Mikami K."/>
            <person name="Miyazaki S."/>
            <person name="Morinaga S."/>
            <person name="Murata T."/>
            <person name="Mueller-Roeber B."/>
            <person name="Nelson D.R."/>
            <person name="Obara M."/>
            <person name="Oguri Y."/>
            <person name="Olmstead R.G."/>
            <person name="Onodera N."/>
            <person name="Petersen B.L."/>
            <person name="Pils B."/>
            <person name="Prigge M."/>
            <person name="Rensing S.A."/>
            <person name="Riano-Pachon D.M."/>
            <person name="Roberts A.W."/>
            <person name="Sato Y."/>
            <person name="Scheller H.V."/>
            <person name="Schulz B."/>
            <person name="Schulz C."/>
            <person name="Shakirov E.V."/>
            <person name="Shibagaki N."/>
            <person name="Shinohara N."/>
            <person name="Shippen D.E."/>
            <person name="Soerensen I."/>
            <person name="Sotooka R."/>
            <person name="Sugimoto N."/>
            <person name="Sugita M."/>
            <person name="Sumikawa N."/>
            <person name="Tanurdzic M."/>
            <person name="Theissen G."/>
            <person name="Ulvskov P."/>
            <person name="Wakazuki S."/>
            <person name="Weng J.K."/>
            <person name="Willats W.W."/>
            <person name="Wipf D."/>
            <person name="Wolf P.G."/>
            <person name="Yang L."/>
            <person name="Zimmer A.D."/>
            <person name="Zhu Q."/>
            <person name="Mitros T."/>
            <person name="Hellsten U."/>
            <person name="Loque D."/>
            <person name="Otillar R."/>
            <person name="Salamov A."/>
            <person name="Schmutz J."/>
            <person name="Shapiro H."/>
            <person name="Lindquist E."/>
            <person name="Lucas S."/>
            <person name="Rokhsar D."/>
            <person name="Grigoriev I.V."/>
        </authorList>
    </citation>
    <scope>NUCLEOTIDE SEQUENCE [LARGE SCALE GENOMIC DNA]</scope>
</reference>
<dbReference type="SUPFAM" id="SSF63411">
    <property type="entry name" value="LuxS/MPP-like metallohydrolase"/>
    <property type="match status" value="1"/>
</dbReference>
<dbReference type="Gene3D" id="3.30.830.10">
    <property type="entry name" value="Metalloenzyme, LuxS/M16 peptidase-like"/>
    <property type="match status" value="1"/>
</dbReference>
<dbReference type="KEGG" id="smo:SELMODRAFT_430777"/>
<dbReference type="eggNOG" id="KOG2067">
    <property type="taxonomic scope" value="Eukaryota"/>
</dbReference>
<dbReference type="InterPro" id="IPR050361">
    <property type="entry name" value="MPP/UQCRC_Complex"/>
</dbReference>
<dbReference type="InParanoid" id="D8TAH4"/>
<dbReference type="Gramene" id="EFJ06321">
    <property type="protein sequence ID" value="EFJ06321"/>
    <property type="gene ID" value="SELMODRAFT_430777"/>
</dbReference>
<gene>
    <name evidence="2" type="ORF">SELMODRAFT_430777</name>
</gene>
<dbReference type="HOGENOM" id="CLU_1780659_0_0_1"/>